<dbReference type="Gene3D" id="2.115.10.20">
    <property type="entry name" value="Glycosyl hydrolase domain, family 43"/>
    <property type="match status" value="1"/>
</dbReference>
<dbReference type="Gene3D" id="2.60.120.560">
    <property type="entry name" value="Exo-inulinase, domain 1"/>
    <property type="match status" value="1"/>
</dbReference>
<dbReference type="SUPFAM" id="SSF49899">
    <property type="entry name" value="Concanavalin A-like lectins/glucanases"/>
    <property type="match status" value="1"/>
</dbReference>
<comment type="caution">
    <text evidence="9">The sequence shown here is derived from an EMBL/GenBank/DDBJ whole genome shotgun (WGS) entry which is preliminary data.</text>
</comment>
<comment type="similarity">
    <text evidence="1 4">Belongs to the glycosyl hydrolase 32 family.</text>
</comment>
<accession>A0A4U0U0Y3</accession>
<dbReference type="InterPro" id="IPR013148">
    <property type="entry name" value="Glyco_hydro_32_N"/>
</dbReference>
<dbReference type="GO" id="GO:0005737">
    <property type="term" value="C:cytoplasm"/>
    <property type="evidence" value="ECO:0007669"/>
    <property type="project" value="TreeGrafter"/>
</dbReference>
<evidence type="ECO:0000256" key="1">
    <source>
        <dbReference type="ARBA" id="ARBA00009902"/>
    </source>
</evidence>
<evidence type="ECO:0000313" key="10">
    <source>
        <dbReference type="Proteomes" id="UP000308549"/>
    </source>
</evidence>
<dbReference type="OrthoDB" id="202537at2759"/>
<evidence type="ECO:0000256" key="6">
    <source>
        <dbReference type="SAM" id="SignalP"/>
    </source>
</evidence>
<evidence type="ECO:0000259" key="8">
    <source>
        <dbReference type="Pfam" id="PF08244"/>
    </source>
</evidence>
<dbReference type="PANTHER" id="PTHR42800">
    <property type="entry name" value="EXOINULINASE INUD (AFU_ORTHOLOGUE AFUA_5G00480)"/>
    <property type="match status" value="1"/>
</dbReference>
<evidence type="ECO:0000256" key="2">
    <source>
        <dbReference type="ARBA" id="ARBA00022801"/>
    </source>
</evidence>
<gene>
    <name evidence="9" type="ORF">B0A50_04082</name>
</gene>
<organism evidence="9 10">
    <name type="scientific">Salinomyces thailandicus</name>
    <dbReference type="NCBI Taxonomy" id="706561"/>
    <lineage>
        <taxon>Eukaryota</taxon>
        <taxon>Fungi</taxon>
        <taxon>Dikarya</taxon>
        <taxon>Ascomycota</taxon>
        <taxon>Pezizomycotina</taxon>
        <taxon>Dothideomycetes</taxon>
        <taxon>Dothideomycetidae</taxon>
        <taxon>Mycosphaerellales</taxon>
        <taxon>Teratosphaeriaceae</taxon>
        <taxon>Salinomyces</taxon>
    </lineage>
</organism>
<dbReference type="InterPro" id="IPR001362">
    <property type="entry name" value="Glyco_hydro_32"/>
</dbReference>
<evidence type="ECO:0000313" key="9">
    <source>
        <dbReference type="EMBL" id="TKA28016.1"/>
    </source>
</evidence>
<feature type="region of interest" description="Disordered" evidence="5">
    <location>
        <begin position="25"/>
        <end position="44"/>
    </location>
</feature>
<dbReference type="Pfam" id="PF08244">
    <property type="entry name" value="Glyco_hydro_32C"/>
    <property type="match status" value="1"/>
</dbReference>
<feature type="signal peptide" evidence="6">
    <location>
        <begin position="1"/>
        <end position="19"/>
    </location>
</feature>
<evidence type="ECO:0008006" key="11">
    <source>
        <dbReference type="Google" id="ProtNLM"/>
    </source>
</evidence>
<feature type="chain" id="PRO_5020330018" description="Glycoside hydrolase family 32 protein" evidence="6">
    <location>
        <begin position="20"/>
        <end position="694"/>
    </location>
</feature>
<proteinExistence type="inferred from homology"/>
<keyword evidence="2 4" id="KW-0378">Hydrolase</keyword>
<reference evidence="9 10" key="1">
    <citation type="submission" date="2017-03" db="EMBL/GenBank/DDBJ databases">
        <title>Genomes of endolithic fungi from Antarctica.</title>
        <authorList>
            <person name="Coleine C."/>
            <person name="Masonjones S."/>
            <person name="Stajich J.E."/>
        </authorList>
    </citation>
    <scope>NUCLEOTIDE SEQUENCE [LARGE SCALE GENOMIC DNA]</scope>
    <source>
        <strain evidence="9 10">CCFEE 6315</strain>
    </source>
</reference>
<evidence type="ECO:0000256" key="4">
    <source>
        <dbReference type="RuleBase" id="RU362110"/>
    </source>
</evidence>
<feature type="domain" description="Glycosyl hydrolase family 32 N-terminal" evidence="7">
    <location>
        <begin position="89"/>
        <end position="445"/>
    </location>
</feature>
<dbReference type="GO" id="GO:0005987">
    <property type="term" value="P:sucrose catabolic process"/>
    <property type="evidence" value="ECO:0007669"/>
    <property type="project" value="TreeGrafter"/>
</dbReference>
<sequence>MRNTIPAAALMCALPLATGQHHYGPSKWNGPHEGSKTWPGHSYSPTASASAAASSSAGSQQQTCDMLTAAEVEAMGNNTLFNRWRPRSHFLAPAGWMNDPCAPIYDPTRDVYHLFYQWHPQHINWGNISWGYATSKDMVTWEDHNGWQDHEALALGPTGYGNYNGLGIFSGTGQPVNMQGEVDGTLLLFYTSVAHLPTNWMIDYQPYTETQSLASSTDGGKTWTEYAGNPVINTTTNMPPMSWNLTGFRDPFFEPWPAMDALLGQDEAHYYAVFGSGIKGVGPRMPLWSAPASDLTDWTFLGALWEPAANTSLGPLLSTGTYGFNFEVSGFFSLPDSDGNLHYYVNMGTEGGNLTFHESNHWALWNEGVVSRRENGSAEFTPIAGGAGDWGLSYALNSFNDTKNNRRVQWAWAPEDLAGDDGLFSAHQQGFQGSLTLPRELFVHEVDHVLNINGSVSEAREASLRQHSDGTFKALTLGVRPLPDVVSALLAPATHKTYDVGTITAPQILQQSGSMHMRFKATITSHTGACGLLIATSPDEDQTESTRIIYEPTNHTLLVDRSHSSTIQEGFNNASVIGYFNPYTVLSPHHPNTTNPAEPQPQQEPITMDIFIDGSLVEIYLDERFALTTRIYPSMECSTGFGVFVQEGTEAVFERVEAWMGMLDAWPKRPRDSSSPLVFDSPAETGNYTWWPGN</sequence>
<dbReference type="InterPro" id="IPR013320">
    <property type="entry name" value="ConA-like_dom_sf"/>
</dbReference>
<dbReference type="EMBL" id="NAJL01000020">
    <property type="protein sequence ID" value="TKA28016.1"/>
    <property type="molecule type" value="Genomic_DNA"/>
</dbReference>
<feature type="domain" description="Glycosyl hydrolase family 32 C-terminal" evidence="8">
    <location>
        <begin position="507"/>
        <end position="659"/>
    </location>
</feature>
<dbReference type="SMART" id="SM00640">
    <property type="entry name" value="Glyco_32"/>
    <property type="match status" value="1"/>
</dbReference>
<keyword evidence="10" id="KW-1185">Reference proteome</keyword>
<dbReference type="InterPro" id="IPR013189">
    <property type="entry name" value="Glyco_hydro_32_C"/>
</dbReference>
<evidence type="ECO:0000259" key="7">
    <source>
        <dbReference type="Pfam" id="PF00251"/>
    </source>
</evidence>
<keyword evidence="3 4" id="KW-0326">Glycosidase</keyword>
<evidence type="ECO:0000256" key="5">
    <source>
        <dbReference type="SAM" id="MobiDB-lite"/>
    </source>
</evidence>
<dbReference type="AlphaFoldDB" id="A0A4U0U0Y3"/>
<dbReference type="Proteomes" id="UP000308549">
    <property type="component" value="Unassembled WGS sequence"/>
</dbReference>
<evidence type="ECO:0000256" key="3">
    <source>
        <dbReference type="ARBA" id="ARBA00023295"/>
    </source>
</evidence>
<dbReference type="PANTHER" id="PTHR42800:SF3">
    <property type="entry name" value="GLYCOSYL HYDROLASE FAMILY 32 N-TERMINAL DOMAIN-CONTAINING PROTEIN"/>
    <property type="match status" value="1"/>
</dbReference>
<dbReference type="GO" id="GO:0004575">
    <property type="term" value="F:sucrose alpha-glucosidase activity"/>
    <property type="evidence" value="ECO:0007669"/>
    <property type="project" value="TreeGrafter"/>
</dbReference>
<dbReference type="Pfam" id="PF00251">
    <property type="entry name" value="Glyco_hydro_32N"/>
    <property type="match status" value="1"/>
</dbReference>
<dbReference type="InterPro" id="IPR023296">
    <property type="entry name" value="Glyco_hydro_beta-prop_sf"/>
</dbReference>
<name>A0A4U0U0Y3_9PEZI</name>
<dbReference type="CDD" id="cd18621">
    <property type="entry name" value="GH32_XdINV-like"/>
    <property type="match status" value="1"/>
</dbReference>
<protein>
    <recommendedName>
        <fullName evidence="11">Glycoside hydrolase family 32 protein</fullName>
    </recommendedName>
</protein>
<keyword evidence="6" id="KW-0732">Signal</keyword>
<dbReference type="SUPFAM" id="SSF75005">
    <property type="entry name" value="Arabinanase/levansucrase/invertase"/>
    <property type="match status" value="1"/>
</dbReference>